<feature type="signal peptide" evidence="1">
    <location>
        <begin position="1"/>
        <end position="21"/>
    </location>
</feature>
<proteinExistence type="predicted"/>
<sequence>MHHLFLKFILSLHISLWTIQSLTEAHIPKSHRYFAA</sequence>
<dbReference type="AlphaFoldDB" id="A0A0A9GD72"/>
<protein>
    <submittedName>
        <fullName evidence="2">Uncharacterized protein</fullName>
    </submittedName>
</protein>
<name>A0A0A9GD72_ARUDO</name>
<feature type="chain" id="PRO_5002046234" evidence="1">
    <location>
        <begin position="22"/>
        <end position="36"/>
    </location>
</feature>
<accession>A0A0A9GD72</accession>
<evidence type="ECO:0000313" key="2">
    <source>
        <dbReference type="EMBL" id="JAE22457.1"/>
    </source>
</evidence>
<dbReference type="EMBL" id="GBRH01175439">
    <property type="protein sequence ID" value="JAE22457.1"/>
    <property type="molecule type" value="Transcribed_RNA"/>
</dbReference>
<organism evidence="2">
    <name type="scientific">Arundo donax</name>
    <name type="common">Giant reed</name>
    <name type="synonym">Donax arundinaceus</name>
    <dbReference type="NCBI Taxonomy" id="35708"/>
    <lineage>
        <taxon>Eukaryota</taxon>
        <taxon>Viridiplantae</taxon>
        <taxon>Streptophyta</taxon>
        <taxon>Embryophyta</taxon>
        <taxon>Tracheophyta</taxon>
        <taxon>Spermatophyta</taxon>
        <taxon>Magnoliopsida</taxon>
        <taxon>Liliopsida</taxon>
        <taxon>Poales</taxon>
        <taxon>Poaceae</taxon>
        <taxon>PACMAD clade</taxon>
        <taxon>Arundinoideae</taxon>
        <taxon>Arundineae</taxon>
        <taxon>Arundo</taxon>
    </lineage>
</organism>
<evidence type="ECO:0000256" key="1">
    <source>
        <dbReference type="SAM" id="SignalP"/>
    </source>
</evidence>
<reference evidence="2" key="2">
    <citation type="journal article" date="2015" name="Data Brief">
        <title>Shoot transcriptome of the giant reed, Arundo donax.</title>
        <authorList>
            <person name="Barrero R.A."/>
            <person name="Guerrero F.D."/>
            <person name="Moolhuijzen P."/>
            <person name="Goolsby J.A."/>
            <person name="Tidwell J."/>
            <person name="Bellgard S.E."/>
            <person name="Bellgard M.I."/>
        </authorList>
    </citation>
    <scope>NUCLEOTIDE SEQUENCE</scope>
    <source>
        <tissue evidence="2">Shoot tissue taken approximately 20 cm above the soil surface</tissue>
    </source>
</reference>
<keyword evidence="1" id="KW-0732">Signal</keyword>
<reference evidence="2" key="1">
    <citation type="submission" date="2014-09" db="EMBL/GenBank/DDBJ databases">
        <authorList>
            <person name="Magalhaes I.L.F."/>
            <person name="Oliveira U."/>
            <person name="Santos F.R."/>
            <person name="Vidigal T.H.D.A."/>
            <person name="Brescovit A.D."/>
            <person name="Santos A.J."/>
        </authorList>
    </citation>
    <scope>NUCLEOTIDE SEQUENCE</scope>
    <source>
        <tissue evidence="2">Shoot tissue taken approximately 20 cm above the soil surface</tissue>
    </source>
</reference>